<sequence>MRIISYLNFDGNCRPAMAFYQSVLGGELITVPYGDTPMAAEMPDMADKMAHACLSGDGWTIMASDSPAPNFEPMKGMNISIHAATADQARAYFDGLAVGGTVIMPFAETFWSKGFGLVNDKFGTPWMINTEDDNA</sequence>
<name>A0A367VG16_9PROT</name>
<dbReference type="EMBL" id="JPWB01000002">
    <property type="protein sequence ID" value="RCK24137.1"/>
    <property type="molecule type" value="Genomic_DNA"/>
</dbReference>
<keyword evidence="2" id="KW-0830">Ubiquinone</keyword>
<dbReference type="AlphaFoldDB" id="A0A367VG16"/>
<gene>
    <name evidence="2" type="ORF">TH6_05330</name>
</gene>
<evidence type="ECO:0000259" key="1">
    <source>
        <dbReference type="Pfam" id="PF06983"/>
    </source>
</evidence>
<dbReference type="InterPro" id="IPR028973">
    <property type="entry name" value="PhnB-like"/>
</dbReference>
<evidence type="ECO:0000313" key="2">
    <source>
        <dbReference type="EMBL" id="RCK24137.1"/>
    </source>
</evidence>
<dbReference type="PANTHER" id="PTHR33990:SF1">
    <property type="entry name" value="PROTEIN YJDN"/>
    <property type="match status" value="1"/>
</dbReference>
<dbReference type="SUPFAM" id="SSF54593">
    <property type="entry name" value="Glyoxalase/Bleomycin resistance protein/Dihydroxybiphenyl dioxygenase"/>
    <property type="match status" value="1"/>
</dbReference>
<evidence type="ECO:0000313" key="3">
    <source>
        <dbReference type="Proteomes" id="UP000253061"/>
    </source>
</evidence>
<feature type="domain" description="PhnB-like" evidence="1">
    <location>
        <begin position="2"/>
        <end position="128"/>
    </location>
</feature>
<keyword evidence="2" id="KW-0489">Methyltransferase</keyword>
<dbReference type="Pfam" id="PF06983">
    <property type="entry name" value="3-dmu-9_3-mt"/>
    <property type="match status" value="1"/>
</dbReference>
<protein>
    <submittedName>
        <fullName evidence="2">3-demethylubiquinone-9 3-methyltransferase</fullName>
    </submittedName>
</protein>
<dbReference type="PANTHER" id="PTHR33990">
    <property type="entry name" value="PROTEIN YJDN-RELATED"/>
    <property type="match status" value="1"/>
</dbReference>
<dbReference type="InterPro" id="IPR029068">
    <property type="entry name" value="Glyas_Bleomycin-R_OHBP_Dase"/>
</dbReference>
<comment type="caution">
    <text evidence="2">The sequence shown here is derived from an EMBL/GenBank/DDBJ whole genome shotgun (WGS) entry which is preliminary data.</text>
</comment>
<dbReference type="Gene3D" id="3.10.180.10">
    <property type="entry name" value="2,3-Dihydroxybiphenyl 1,2-Dioxygenase, domain 1"/>
    <property type="match status" value="1"/>
</dbReference>
<dbReference type="RefSeq" id="WP_062957098.1">
    <property type="nucleotide sequence ID" value="NZ_JPWB01000002.1"/>
</dbReference>
<reference evidence="2 3" key="1">
    <citation type="submission" date="2014-07" db="EMBL/GenBank/DDBJ databases">
        <title>Draft genome sequence of Thalassospira profundimaris R8-17.</title>
        <authorList>
            <person name="Lai Q."/>
            <person name="Shao Z."/>
        </authorList>
    </citation>
    <scope>NUCLEOTIDE SEQUENCE [LARGE SCALE GENOMIC DNA]</scope>
    <source>
        <strain evidence="2 3">R8-17</strain>
    </source>
</reference>
<organism evidence="2 3">
    <name type="scientific">Thalassospira profundimaris</name>
    <dbReference type="NCBI Taxonomy" id="502049"/>
    <lineage>
        <taxon>Bacteria</taxon>
        <taxon>Pseudomonadati</taxon>
        <taxon>Pseudomonadota</taxon>
        <taxon>Alphaproteobacteria</taxon>
        <taxon>Rhodospirillales</taxon>
        <taxon>Thalassospiraceae</taxon>
        <taxon>Thalassospira</taxon>
    </lineage>
</organism>
<proteinExistence type="predicted"/>
<keyword evidence="2" id="KW-0808">Transferase</keyword>
<accession>A0A367VG16</accession>
<dbReference type="GO" id="GO:0032259">
    <property type="term" value="P:methylation"/>
    <property type="evidence" value="ECO:0007669"/>
    <property type="project" value="UniProtKB-KW"/>
</dbReference>
<dbReference type="CDD" id="cd06588">
    <property type="entry name" value="PhnB_like"/>
    <property type="match status" value="1"/>
</dbReference>
<dbReference type="GO" id="GO:0008168">
    <property type="term" value="F:methyltransferase activity"/>
    <property type="evidence" value="ECO:0007669"/>
    <property type="project" value="UniProtKB-KW"/>
</dbReference>
<dbReference type="Proteomes" id="UP000253061">
    <property type="component" value="Unassembled WGS sequence"/>
</dbReference>